<name>A0A433SXJ8_ELYCH</name>
<dbReference type="EMBL" id="RQTK01000871">
    <property type="protein sequence ID" value="RUS74053.1"/>
    <property type="molecule type" value="Genomic_DNA"/>
</dbReference>
<dbReference type="Proteomes" id="UP000271974">
    <property type="component" value="Unassembled WGS sequence"/>
</dbReference>
<evidence type="ECO:0000256" key="1">
    <source>
        <dbReference type="SAM" id="MobiDB-lite"/>
    </source>
</evidence>
<comment type="caution">
    <text evidence="2">The sequence shown here is derived from an EMBL/GenBank/DDBJ whole genome shotgun (WGS) entry which is preliminary data.</text>
</comment>
<proteinExistence type="predicted"/>
<keyword evidence="3" id="KW-1185">Reference proteome</keyword>
<gene>
    <name evidence="2" type="ORF">EGW08_018180</name>
</gene>
<organism evidence="2 3">
    <name type="scientific">Elysia chlorotica</name>
    <name type="common">Eastern emerald elysia</name>
    <name type="synonym">Sea slug</name>
    <dbReference type="NCBI Taxonomy" id="188477"/>
    <lineage>
        <taxon>Eukaryota</taxon>
        <taxon>Metazoa</taxon>
        <taxon>Spiralia</taxon>
        <taxon>Lophotrochozoa</taxon>
        <taxon>Mollusca</taxon>
        <taxon>Gastropoda</taxon>
        <taxon>Heterobranchia</taxon>
        <taxon>Euthyneura</taxon>
        <taxon>Panpulmonata</taxon>
        <taxon>Sacoglossa</taxon>
        <taxon>Placobranchoidea</taxon>
        <taxon>Plakobranchidae</taxon>
        <taxon>Elysia</taxon>
    </lineage>
</organism>
<feature type="compositionally biased region" description="Polar residues" evidence="1">
    <location>
        <begin position="484"/>
        <end position="493"/>
    </location>
</feature>
<dbReference type="OrthoDB" id="6095487at2759"/>
<feature type="region of interest" description="Disordered" evidence="1">
    <location>
        <begin position="456"/>
        <end position="493"/>
    </location>
</feature>
<feature type="compositionally biased region" description="Polar residues" evidence="1">
    <location>
        <begin position="38"/>
        <end position="56"/>
    </location>
</feature>
<feature type="compositionally biased region" description="Basic and acidic residues" evidence="1">
    <location>
        <begin position="177"/>
        <end position="195"/>
    </location>
</feature>
<sequence length="493" mass="54466">MESNIVKDFENLKVFVQRNFIRMDELVQDLTSALEETASMSRPGNSQGEAANSGSCSRRYIKKRRGIRRLTANNYYWKRGTISEASESSVDEQPVRDFAGNVIHSDSDDLAACHRIPKLTVPVIDPVPAVESDSFTENLSPLRPQRRRRKFKNMAVDSSPLNDHTPSDGDSVSGDKQLTRRASDPHGSSQDKDKPGVPSLKGSMQSPGSSEVRGVTAGKRKRNSKCRADCNTYHQGSIPGSSQMEVASISQESSLSSSEFDSDINTNLEDAREADDEQSDFFHEPGPACGIPDIVPWWENERVTDEPLRIDSDFEKILTGTFAHLPKLSNQSFKARMGRLMSGTGREIRLGRRKLKGKVMEPMMPRYTVGRFLQDREHWNRIQGCHSASSSMQPPGCSSASSSNYNNSNSSNGHGGEIKRRKHITRNSNFHEAPSSMMSSTSEAFPDASLGIKLMRSAANSSSNKGMQSPAICPRKSVRKNPGPYNSINNSDS</sequence>
<dbReference type="STRING" id="188477.A0A433SXJ8"/>
<accession>A0A433SXJ8</accession>
<reference evidence="2 3" key="1">
    <citation type="submission" date="2019-01" db="EMBL/GenBank/DDBJ databases">
        <title>A draft genome assembly of the solar-powered sea slug Elysia chlorotica.</title>
        <authorList>
            <person name="Cai H."/>
            <person name="Li Q."/>
            <person name="Fang X."/>
            <person name="Li J."/>
            <person name="Curtis N.E."/>
            <person name="Altenburger A."/>
            <person name="Shibata T."/>
            <person name="Feng M."/>
            <person name="Maeda T."/>
            <person name="Schwartz J.A."/>
            <person name="Shigenobu S."/>
            <person name="Lundholm N."/>
            <person name="Nishiyama T."/>
            <person name="Yang H."/>
            <person name="Hasebe M."/>
            <person name="Li S."/>
            <person name="Pierce S.K."/>
            <person name="Wang J."/>
        </authorList>
    </citation>
    <scope>NUCLEOTIDE SEQUENCE [LARGE SCALE GENOMIC DNA]</scope>
    <source>
        <strain evidence="2">EC2010</strain>
        <tissue evidence="2">Whole organism of an adult</tissue>
    </source>
</reference>
<evidence type="ECO:0000313" key="3">
    <source>
        <dbReference type="Proteomes" id="UP000271974"/>
    </source>
</evidence>
<feature type="compositionally biased region" description="Polar residues" evidence="1">
    <location>
        <begin position="458"/>
        <end position="467"/>
    </location>
</feature>
<feature type="compositionally biased region" description="Polar residues" evidence="1">
    <location>
        <begin position="159"/>
        <end position="176"/>
    </location>
</feature>
<feature type="region of interest" description="Disordered" evidence="1">
    <location>
        <begin position="385"/>
        <end position="420"/>
    </location>
</feature>
<feature type="compositionally biased region" description="Low complexity" evidence="1">
    <location>
        <begin position="248"/>
        <end position="259"/>
    </location>
</feature>
<dbReference type="AlphaFoldDB" id="A0A433SXJ8"/>
<feature type="compositionally biased region" description="Polar residues" evidence="1">
    <location>
        <begin position="232"/>
        <end position="245"/>
    </location>
</feature>
<feature type="compositionally biased region" description="Low complexity" evidence="1">
    <location>
        <begin position="387"/>
        <end position="412"/>
    </location>
</feature>
<feature type="region of interest" description="Disordered" evidence="1">
    <location>
        <begin position="132"/>
        <end position="262"/>
    </location>
</feature>
<evidence type="ECO:0000313" key="2">
    <source>
        <dbReference type="EMBL" id="RUS74053.1"/>
    </source>
</evidence>
<protein>
    <submittedName>
        <fullName evidence="2">Uncharacterized protein</fullName>
    </submittedName>
</protein>
<feature type="region of interest" description="Disordered" evidence="1">
    <location>
        <begin position="37"/>
        <end position="57"/>
    </location>
</feature>